<evidence type="ECO:0000256" key="2">
    <source>
        <dbReference type="RuleBase" id="RU003452"/>
    </source>
</evidence>
<dbReference type="RefSeq" id="WP_067033668.1">
    <property type="nucleotide sequence ID" value="NZ_CP187511.1"/>
</dbReference>
<evidence type="ECO:0000313" key="4">
    <source>
        <dbReference type="EMBL" id="SBT19535.1"/>
    </source>
</evidence>
<keyword evidence="5" id="KW-1185">Reference proteome</keyword>
<comment type="similarity">
    <text evidence="1 2">Belongs to the arylamine N-acetyltransferase family.</text>
</comment>
<evidence type="ECO:0000313" key="5">
    <source>
        <dbReference type="Proteomes" id="UP000092840"/>
    </source>
</evidence>
<dbReference type="PANTHER" id="PTHR11786">
    <property type="entry name" value="N-HYDROXYARYLAMINE O-ACETYLTRANSFERASE"/>
    <property type="match status" value="1"/>
</dbReference>
<evidence type="ECO:0000256" key="1">
    <source>
        <dbReference type="ARBA" id="ARBA00006547"/>
    </source>
</evidence>
<dbReference type="Proteomes" id="UP000092871">
    <property type="component" value="Unassembled WGS sequence"/>
</dbReference>
<dbReference type="AlphaFoldDB" id="A0A1C3JQ85"/>
<dbReference type="GO" id="GO:0046990">
    <property type="term" value="F:N-hydroxyarylamine O-acetyltransferase activity"/>
    <property type="evidence" value="ECO:0007669"/>
    <property type="project" value="UniProtKB-EC"/>
</dbReference>
<accession>A0A1C3JQ85</accession>
<protein>
    <submittedName>
        <fullName evidence="3">N-hydroxyarylamine O-acetyltransferase</fullName>
        <ecNumber evidence="3">2.3.1.118</ecNumber>
    </submittedName>
</protein>
<organism evidence="3">
    <name type="scientific">Marinomonas gallaica</name>
    <dbReference type="NCBI Taxonomy" id="1806667"/>
    <lineage>
        <taxon>Bacteria</taxon>
        <taxon>Pseudomonadati</taxon>
        <taxon>Pseudomonadota</taxon>
        <taxon>Gammaproteobacteria</taxon>
        <taxon>Oceanospirillales</taxon>
        <taxon>Oceanospirillaceae</taxon>
        <taxon>Marinomonas</taxon>
    </lineage>
</organism>
<dbReference type="PRINTS" id="PR01543">
    <property type="entry name" value="ANATRNSFRASE"/>
</dbReference>
<dbReference type="Proteomes" id="UP000092840">
    <property type="component" value="Unassembled WGS sequence"/>
</dbReference>
<dbReference type="InterPro" id="IPR001447">
    <property type="entry name" value="Arylamine_N-AcTrfase"/>
</dbReference>
<dbReference type="OrthoDB" id="7181050at2"/>
<dbReference type="EC" id="2.3.1.118" evidence="3"/>
<evidence type="ECO:0000313" key="3">
    <source>
        <dbReference type="EMBL" id="SBT17200.1"/>
    </source>
</evidence>
<dbReference type="Gene3D" id="3.30.2140.10">
    <property type="entry name" value="Arylamine N-acetyltransferase"/>
    <property type="match status" value="1"/>
</dbReference>
<name>A0A1C3JQ85_9GAMM</name>
<keyword evidence="3" id="KW-0808">Transferase</keyword>
<sequence length="272" mass="31102">MTYTDYLKALNLARPQEPNLDFLNTFTVHHIERFTFNNLAVLLHKDLPLDSQSILKKVVQRGAGGYCFEHNKIAYEALAEWGFNVRLVLAKVINNNERPVPRTHRLTIVECAGETYLVDVGFGATCPILPIAFNRKTPQKAGLEYYQIRATNHNEYELLLLKEGEPFILYRFDLAQYSDADCEVGHFYSHKHSSAVFVNNVVVSQKTPTETFSLANQRFKHATESSESVSIIDSPEKLFGVLRHTFDLCIEPELCEFLFTHHIAPKLEITKN</sequence>
<keyword evidence="3" id="KW-0012">Acyltransferase</keyword>
<dbReference type="InterPro" id="IPR038765">
    <property type="entry name" value="Papain-like_cys_pep_sf"/>
</dbReference>
<dbReference type="Pfam" id="PF00797">
    <property type="entry name" value="Acetyltransf_2"/>
    <property type="match status" value="1"/>
</dbReference>
<dbReference type="EMBL" id="FLRB01000001">
    <property type="protein sequence ID" value="SBT19535.1"/>
    <property type="molecule type" value="Genomic_DNA"/>
</dbReference>
<dbReference type="PANTHER" id="PTHR11786:SF0">
    <property type="entry name" value="ARYLAMINE N-ACETYLTRANSFERASE 4-RELATED"/>
    <property type="match status" value="1"/>
</dbReference>
<reference evidence="4 5" key="2">
    <citation type="submission" date="2016-06" db="EMBL/GenBank/DDBJ databases">
        <authorList>
            <person name="Rodrigo-Torres L."/>
            <person name="Arahal D.R."/>
        </authorList>
    </citation>
    <scope>NUCLEOTIDE SEQUENCE [LARGE SCALE GENOMIC DNA]</scope>
    <source>
        <strain evidence="4 5">CECT 5116</strain>
    </source>
</reference>
<dbReference type="Gene3D" id="2.40.128.150">
    <property type="entry name" value="Cysteine proteinases"/>
    <property type="match status" value="1"/>
</dbReference>
<reference evidence="3" key="1">
    <citation type="submission" date="2016-06" db="EMBL/GenBank/DDBJ databases">
        <authorList>
            <person name="Kjaerup R.B."/>
            <person name="Dalgaard T.S."/>
            <person name="Juul-Madsen H.R."/>
        </authorList>
    </citation>
    <scope>NUCLEOTIDE SEQUENCE [LARGE SCALE GENOMIC DNA]</scope>
    <source>
        <strain evidence="3">CECT 5115</strain>
    </source>
</reference>
<dbReference type="SUPFAM" id="SSF54001">
    <property type="entry name" value="Cysteine proteinases"/>
    <property type="match status" value="1"/>
</dbReference>
<gene>
    <name evidence="3" type="primary">nhoA</name>
    <name evidence="3" type="ORF">MGA5115_01302</name>
    <name evidence="4" type="ORF">MGA5116_00101</name>
</gene>
<proteinExistence type="inferred from homology"/>
<dbReference type="EMBL" id="FLRA01000008">
    <property type="protein sequence ID" value="SBT17200.1"/>
    <property type="molecule type" value="Genomic_DNA"/>
</dbReference>